<keyword evidence="5" id="KW-0408">Iron</keyword>
<dbReference type="EMBL" id="FXAG01000009">
    <property type="protein sequence ID" value="SMF22267.1"/>
    <property type="molecule type" value="Genomic_DNA"/>
</dbReference>
<reference evidence="8" key="1">
    <citation type="submission" date="2017-04" db="EMBL/GenBank/DDBJ databases">
        <authorList>
            <person name="Varghese N."/>
            <person name="Submissions S."/>
        </authorList>
    </citation>
    <scope>NUCLEOTIDE SEQUENCE [LARGE SCALE GENOMIC DNA]</scope>
    <source>
        <strain evidence="8">DSM 22618</strain>
    </source>
</reference>
<dbReference type="GO" id="GO:0004748">
    <property type="term" value="F:ribonucleoside-diphosphate reductase activity, thioredoxin disulfide as acceptor"/>
    <property type="evidence" value="ECO:0007669"/>
    <property type="project" value="TreeGrafter"/>
</dbReference>
<evidence type="ECO:0000256" key="3">
    <source>
        <dbReference type="ARBA" id="ARBA00022691"/>
    </source>
</evidence>
<accession>A0A1Y6BVH4</accession>
<dbReference type="RefSeq" id="WP_234985943.1">
    <property type="nucleotide sequence ID" value="NZ_FXAG01000009.1"/>
</dbReference>
<dbReference type="Proteomes" id="UP000192920">
    <property type="component" value="Unassembled WGS sequence"/>
</dbReference>
<comment type="cofactor">
    <cofactor evidence="1">
        <name>[4Fe-4S] cluster</name>
        <dbReference type="ChEBI" id="CHEBI:49883"/>
    </cofactor>
</comment>
<evidence type="ECO:0000256" key="2">
    <source>
        <dbReference type="ARBA" id="ARBA00022485"/>
    </source>
</evidence>
<evidence type="ECO:0000256" key="6">
    <source>
        <dbReference type="ARBA" id="ARBA00023014"/>
    </source>
</evidence>
<protein>
    <submittedName>
        <fullName evidence="7">Anaerobic ribonucleoside-triphosphate reductase activating protein</fullName>
    </submittedName>
</protein>
<dbReference type="InterPro" id="IPR034457">
    <property type="entry name" value="Organic_radical-activating"/>
</dbReference>
<dbReference type="GO" id="GO:0051539">
    <property type="term" value="F:4 iron, 4 sulfur cluster binding"/>
    <property type="evidence" value="ECO:0007669"/>
    <property type="project" value="UniProtKB-KW"/>
</dbReference>
<organism evidence="7 8">
    <name type="scientific">Pseudogulbenkiania subflava DSM 22618</name>
    <dbReference type="NCBI Taxonomy" id="1123014"/>
    <lineage>
        <taxon>Bacteria</taxon>
        <taxon>Pseudomonadati</taxon>
        <taxon>Pseudomonadota</taxon>
        <taxon>Betaproteobacteria</taxon>
        <taxon>Neisseriales</taxon>
        <taxon>Chromobacteriaceae</taxon>
        <taxon>Pseudogulbenkiania</taxon>
    </lineage>
</organism>
<dbReference type="PANTHER" id="PTHR30352">
    <property type="entry name" value="PYRUVATE FORMATE-LYASE-ACTIVATING ENZYME"/>
    <property type="match status" value="1"/>
</dbReference>
<dbReference type="InterPro" id="IPR013785">
    <property type="entry name" value="Aldolase_TIM"/>
</dbReference>
<dbReference type="InterPro" id="IPR007197">
    <property type="entry name" value="rSAM"/>
</dbReference>
<proteinExistence type="predicted"/>
<dbReference type="Gene3D" id="3.20.20.70">
    <property type="entry name" value="Aldolase class I"/>
    <property type="match status" value="1"/>
</dbReference>
<evidence type="ECO:0000256" key="1">
    <source>
        <dbReference type="ARBA" id="ARBA00001966"/>
    </source>
</evidence>
<sequence length="207" mass="22739">MHYPVTTLGPGRRVGIWFQGCSIRCPGCISVDTWRAKPAETTVEQLVRSISQWLTECDGITISGGEPFDQPSALHALLVALATFDKDVLVFTGYSAEYALQIMHGWDGGLIDALVSDPFEQHTSQTKPLRGSDNQRLNLLTERGAARFASFERLLTPADRQLDLLIDNDGTAWLAGIPRPGDLQVLQAWLFAEGHRATTTELPHTAP</sequence>
<dbReference type="SFLD" id="SFLDS00029">
    <property type="entry name" value="Radical_SAM"/>
    <property type="match status" value="1"/>
</dbReference>
<name>A0A1Y6BVH4_9NEIS</name>
<evidence type="ECO:0000313" key="7">
    <source>
        <dbReference type="EMBL" id="SMF22267.1"/>
    </source>
</evidence>
<keyword evidence="2" id="KW-0004">4Fe-4S</keyword>
<dbReference type="AlphaFoldDB" id="A0A1Y6BVH4"/>
<dbReference type="SUPFAM" id="SSF102114">
    <property type="entry name" value="Radical SAM enzymes"/>
    <property type="match status" value="1"/>
</dbReference>
<dbReference type="GO" id="GO:0046872">
    <property type="term" value="F:metal ion binding"/>
    <property type="evidence" value="ECO:0007669"/>
    <property type="project" value="UniProtKB-KW"/>
</dbReference>
<evidence type="ECO:0000256" key="4">
    <source>
        <dbReference type="ARBA" id="ARBA00022723"/>
    </source>
</evidence>
<keyword evidence="6" id="KW-0411">Iron-sulfur</keyword>
<dbReference type="PANTHER" id="PTHR30352:SF2">
    <property type="entry name" value="ANAEROBIC RIBONUCLEOSIDE-TRIPHOSPHATE REDUCTASE-ACTIVATING PROTEIN"/>
    <property type="match status" value="1"/>
</dbReference>
<dbReference type="Pfam" id="PF13353">
    <property type="entry name" value="Fer4_12"/>
    <property type="match status" value="1"/>
</dbReference>
<keyword evidence="8" id="KW-1185">Reference proteome</keyword>
<gene>
    <name evidence="7" type="ORF">SAMN02745746_01959</name>
</gene>
<keyword evidence="3" id="KW-0949">S-adenosyl-L-methionine</keyword>
<evidence type="ECO:0000313" key="8">
    <source>
        <dbReference type="Proteomes" id="UP000192920"/>
    </source>
</evidence>
<dbReference type="InterPro" id="IPR058240">
    <property type="entry name" value="rSAM_sf"/>
</dbReference>
<evidence type="ECO:0000256" key="5">
    <source>
        <dbReference type="ARBA" id="ARBA00023004"/>
    </source>
</evidence>
<dbReference type="STRING" id="1123014.SAMN02745746_01959"/>
<keyword evidence="4" id="KW-0479">Metal-binding</keyword>